<feature type="domain" description="Bms1-type G" evidence="6">
    <location>
        <begin position="78"/>
        <end position="267"/>
    </location>
</feature>
<dbReference type="PANTHER" id="PTHR12858:SF1">
    <property type="entry name" value="PRE-RRNA-PROCESSING PROTEIN TSR1 HOMOLOG"/>
    <property type="match status" value="1"/>
</dbReference>
<dbReference type="InterPro" id="IPR007034">
    <property type="entry name" value="BMS1_TSR1_C"/>
</dbReference>
<dbReference type="InterPro" id="IPR030387">
    <property type="entry name" value="G_Bms1/Tsr1_dom"/>
</dbReference>
<feature type="compositionally biased region" description="Basic and acidic residues" evidence="5">
    <location>
        <begin position="60"/>
        <end position="77"/>
    </location>
</feature>
<evidence type="ECO:0000256" key="2">
    <source>
        <dbReference type="ARBA" id="ARBA00022517"/>
    </source>
</evidence>
<comment type="subcellular location">
    <subcellularLocation>
        <location evidence="1">Nucleus</location>
        <location evidence="1">Nucleolus</location>
    </subcellularLocation>
</comment>
<dbReference type="GO" id="GO:0030688">
    <property type="term" value="C:preribosome, small subunit precursor"/>
    <property type="evidence" value="ECO:0007669"/>
    <property type="project" value="TreeGrafter"/>
</dbReference>
<dbReference type="GO" id="GO:0000479">
    <property type="term" value="P:endonucleolytic cleavage of tricistronic rRNA transcript (SSU-rRNA, 5.8S rRNA, LSU-rRNA)"/>
    <property type="evidence" value="ECO:0007669"/>
    <property type="project" value="TreeGrafter"/>
</dbReference>
<dbReference type="PROSITE" id="PS51714">
    <property type="entry name" value="G_BMS1"/>
    <property type="match status" value="1"/>
</dbReference>
<dbReference type="PANTHER" id="PTHR12858">
    <property type="entry name" value="RIBOSOME BIOGENESIS PROTEIN"/>
    <property type="match status" value="1"/>
</dbReference>
<dbReference type="Pfam" id="PF04950">
    <property type="entry name" value="RIBIOP_C"/>
    <property type="match status" value="1"/>
</dbReference>
<dbReference type="InterPro" id="IPR039761">
    <property type="entry name" value="Bms1/Tsr1"/>
</dbReference>
<evidence type="ECO:0000256" key="3">
    <source>
        <dbReference type="ARBA" id="ARBA00023242"/>
    </source>
</evidence>
<dbReference type="SMART" id="SM00785">
    <property type="entry name" value="AARP2CN"/>
    <property type="match status" value="1"/>
</dbReference>
<accession>A0AAV1I471</accession>
<name>A0AAV1I471_9CHLO</name>
<dbReference type="Proteomes" id="UP001314263">
    <property type="component" value="Unassembled WGS sequence"/>
</dbReference>
<comment type="caution">
    <text evidence="7">The sequence shown here is derived from an EMBL/GenBank/DDBJ whole genome shotgun (WGS) entry which is preliminary data.</text>
</comment>
<dbReference type="GO" id="GO:0000462">
    <property type="term" value="P:maturation of SSU-rRNA from tricistronic rRNA transcript (SSU-rRNA, 5.8S rRNA, LSU-rRNA)"/>
    <property type="evidence" value="ECO:0007669"/>
    <property type="project" value="TreeGrafter"/>
</dbReference>
<protein>
    <recommendedName>
        <fullName evidence="6">Bms1-type G domain-containing protein</fullName>
    </recommendedName>
</protein>
<proteinExistence type="inferred from homology"/>
<reference evidence="7 8" key="1">
    <citation type="submission" date="2023-10" db="EMBL/GenBank/DDBJ databases">
        <authorList>
            <person name="Maclean D."/>
            <person name="Macfadyen A."/>
        </authorList>
    </citation>
    <scope>NUCLEOTIDE SEQUENCE [LARGE SCALE GENOMIC DNA]</scope>
</reference>
<evidence type="ECO:0000313" key="8">
    <source>
        <dbReference type="Proteomes" id="UP001314263"/>
    </source>
</evidence>
<evidence type="ECO:0000256" key="5">
    <source>
        <dbReference type="SAM" id="MobiDB-lite"/>
    </source>
</evidence>
<dbReference type="AlphaFoldDB" id="A0AAV1I471"/>
<feature type="region of interest" description="Disordered" evidence="5">
    <location>
        <begin position="1"/>
        <end position="77"/>
    </location>
</feature>
<dbReference type="GO" id="GO:0005730">
    <property type="term" value="C:nucleolus"/>
    <property type="evidence" value="ECO:0007669"/>
    <property type="project" value="UniProtKB-SubCell"/>
</dbReference>
<evidence type="ECO:0000256" key="4">
    <source>
        <dbReference type="ARBA" id="ARBA00038288"/>
    </source>
</evidence>
<dbReference type="Pfam" id="PF08142">
    <property type="entry name" value="AARP2CN"/>
    <property type="match status" value="1"/>
</dbReference>
<feature type="compositionally biased region" description="Basic residues" evidence="5">
    <location>
        <begin position="13"/>
        <end position="31"/>
    </location>
</feature>
<keyword evidence="3" id="KW-0539">Nucleus</keyword>
<dbReference type="InterPro" id="IPR012948">
    <property type="entry name" value="AARP2CN"/>
</dbReference>
<dbReference type="SMART" id="SM01362">
    <property type="entry name" value="DUF663"/>
    <property type="match status" value="1"/>
</dbReference>
<comment type="similarity">
    <text evidence="4">Belongs to the TRAFAC class translation factor GTPase superfamily. Bms1-like GTPase family. TSR1 subfamily.</text>
</comment>
<feature type="region of interest" description="Disordered" evidence="5">
    <location>
        <begin position="330"/>
        <end position="353"/>
    </location>
</feature>
<keyword evidence="2" id="KW-0690">Ribosome biogenesis</keyword>
<evidence type="ECO:0000259" key="6">
    <source>
        <dbReference type="PROSITE" id="PS51714"/>
    </source>
</evidence>
<organism evidence="7 8">
    <name type="scientific">Coccomyxa viridis</name>
    <dbReference type="NCBI Taxonomy" id="1274662"/>
    <lineage>
        <taxon>Eukaryota</taxon>
        <taxon>Viridiplantae</taxon>
        <taxon>Chlorophyta</taxon>
        <taxon>core chlorophytes</taxon>
        <taxon>Trebouxiophyceae</taxon>
        <taxon>Trebouxiophyceae incertae sedis</taxon>
        <taxon>Coccomyxaceae</taxon>
        <taxon>Coccomyxa</taxon>
    </lineage>
</organism>
<dbReference type="GO" id="GO:0005525">
    <property type="term" value="F:GTP binding"/>
    <property type="evidence" value="ECO:0007669"/>
    <property type="project" value="TreeGrafter"/>
</dbReference>
<evidence type="ECO:0000256" key="1">
    <source>
        <dbReference type="ARBA" id="ARBA00004604"/>
    </source>
</evidence>
<dbReference type="EMBL" id="CAUYUE010000005">
    <property type="protein sequence ID" value="CAK0779253.1"/>
    <property type="molecule type" value="Genomic_DNA"/>
</dbReference>
<keyword evidence="8" id="KW-1185">Reference proteome</keyword>
<dbReference type="GO" id="GO:0003924">
    <property type="term" value="F:GTPase activity"/>
    <property type="evidence" value="ECO:0007669"/>
    <property type="project" value="TreeGrafter"/>
</dbReference>
<sequence>MAGAHSAHGQFNKPHKRGKHAGASARTKHKLQKEGLRQGVRKAANAVVTGKLQRQNTAKQLRENKKAEVLSEKRRERAPPVVALLPLSQAVDAQQLWNLILGAFLPPVSPTKHGKGEAMEEDTTPGAHPMVPTLVAVPGKSRQRFVLTPPPPDRTDLLSIVDLGKAAEVLLLVMPGESGAACLDADGQQALSLLRQLGMPSVIGVASGTSPDQGGNAAAKMKGKAAARKRAAAVLAAELSGDNKVVTVDDESDCQQLIRALQDINAPPPQWRRQRPQLLLDAAQCHPLDADKGTLTLRGCVRNLGLSANQVLHIPGAGDFQIKQMQVLEQPAAHGTSRKEGPRDNADSASAMEVAAPQQHILPDMELQEPLVRENEADDLIGEQTWPTDKEMAEAEEAAKRKRRVPKGTSAYQAAWIVDDEGSGDEGADDYEELVEYASDQEHPHTPGTIADSEFGGMTEFADAETDAMEKDEESMKAAQIVDLKRRWREQQDDVLFPDEMDTPADIAARTRFAKFRGLRSWRSSPWDPKENLPREYARVFAFQAPTRAQRRARALAEAAGKAGDPHSVPAGTYLEVHVADVPTAAAAAVVQRVSDTLQGKALPLSVFGLLQHETKLSVVNFSVRKALAFEGPLPNKAELLLMTGVRSFTARPILSSDEPNTTRFKMERFLHAGRQTMMTVYAPIAFGPLPVLAFQRNPDGQLRLVASGSLRSCNPDRIVLKKVVLSGYPVKVQKKKAVVRWMFHSPEDIRWFRPVDLWTKHGRRGQITEPVGTHGSMKCLFDAPVKQQDSVCLSLYKRAFPKWPDDLSFS</sequence>
<feature type="compositionally biased region" description="Basic and acidic residues" evidence="5">
    <location>
        <begin position="337"/>
        <end position="346"/>
    </location>
</feature>
<dbReference type="GO" id="GO:0034511">
    <property type="term" value="F:U3 snoRNA binding"/>
    <property type="evidence" value="ECO:0007669"/>
    <property type="project" value="TreeGrafter"/>
</dbReference>
<evidence type="ECO:0000313" key="7">
    <source>
        <dbReference type="EMBL" id="CAK0779253.1"/>
    </source>
</evidence>
<gene>
    <name evidence="7" type="ORF">CVIRNUC_004727</name>
</gene>